<keyword evidence="3 12" id="KW-0813">Transport</keyword>
<evidence type="ECO:0000313" key="14">
    <source>
        <dbReference type="EMBL" id="KAF0852365.1"/>
    </source>
</evidence>
<dbReference type="Pfam" id="PF00153">
    <property type="entry name" value="Mito_carr"/>
    <property type="match status" value="3"/>
</dbReference>
<dbReference type="PANTHER" id="PTHR45678">
    <property type="entry name" value="MITOCHONDRIAL 2-OXODICARBOXYLATE CARRIER 1-RELATED"/>
    <property type="match status" value="1"/>
</dbReference>
<evidence type="ECO:0000313" key="15">
    <source>
        <dbReference type="Proteomes" id="UP000799049"/>
    </source>
</evidence>
<dbReference type="GO" id="GO:0022857">
    <property type="term" value="F:transmembrane transporter activity"/>
    <property type="evidence" value="ECO:0007669"/>
    <property type="project" value="TreeGrafter"/>
</dbReference>
<proteinExistence type="inferred from homology"/>
<dbReference type="PRINTS" id="PR00926">
    <property type="entry name" value="MITOCARRIER"/>
</dbReference>
<gene>
    <name evidence="14" type="ORF">ANDGO_06138</name>
</gene>
<evidence type="ECO:0000256" key="5">
    <source>
        <dbReference type="ARBA" id="ARBA00022737"/>
    </source>
</evidence>
<keyword evidence="5" id="KW-0677">Repeat</keyword>
<evidence type="ECO:0000256" key="4">
    <source>
        <dbReference type="ARBA" id="ARBA00022692"/>
    </source>
</evidence>
<dbReference type="InterPro" id="IPR002067">
    <property type="entry name" value="MCP"/>
</dbReference>
<dbReference type="InterPro" id="IPR051028">
    <property type="entry name" value="Mito_Solute_Carrier"/>
</dbReference>
<accession>A0A8K0AGA1</accession>
<dbReference type="AlphaFoldDB" id="A0A8K0AGA1"/>
<comment type="caution">
    <text evidence="14">The sequence shown here is derived from an EMBL/GenBank/DDBJ whole genome shotgun (WGS) entry which is preliminary data.</text>
</comment>
<comment type="similarity">
    <text evidence="2 12">Belongs to the mitochondrial carrier (TC 2.A.29) family.</text>
</comment>
<keyword evidence="10 11" id="KW-0472">Membrane</keyword>
<dbReference type="InterPro" id="IPR018108">
    <property type="entry name" value="MCP_transmembrane"/>
</dbReference>
<dbReference type="Proteomes" id="UP000799049">
    <property type="component" value="Unassembled WGS sequence"/>
</dbReference>
<dbReference type="SUPFAM" id="SSF103506">
    <property type="entry name" value="Mitochondrial carrier"/>
    <property type="match status" value="1"/>
</dbReference>
<evidence type="ECO:0000256" key="1">
    <source>
        <dbReference type="ARBA" id="ARBA00004448"/>
    </source>
</evidence>
<feature type="transmembrane region" description="Helical" evidence="13">
    <location>
        <begin position="20"/>
        <end position="42"/>
    </location>
</feature>
<dbReference type="OrthoDB" id="2161at2759"/>
<keyword evidence="7" id="KW-0106">Calcium</keyword>
<evidence type="ECO:0000256" key="13">
    <source>
        <dbReference type="SAM" id="Phobius"/>
    </source>
</evidence>
<evidence type="ECO:0000256" key="12">
    <source>
        <dbReference type="RuleBase" id="RU000488"/>
    </source>
</evidence>
<keyword evidence="9" id="KW-0496">Mitochondrion</keyword>
<evidence type="ECO:0000256" key="11">
    <source>
        <dbReference type="PROSITE-ProRule" id="PRU00282"/>
    </source>
</evidence>
<feature type="repeat" description="Solcar" evidence="11">
    <location>
        <begin position="125"/>
        <end position="203"/>
    </location>
</feature>
<evidence type="ECO:0000256" key="10">
    <source>
        <dbReference type="ARBA" id="ARBA00023136"/>
    </source>
</evidence>
<sequence>MSRPAVSEKPQLDSGELKSVTAAVVRFGLGVTAAVAGVTAVYPFDTIKTKLQNERKVKADAAASGPRYNGLVSCGKYVMQHEGVRGFYRGLGAQASGKGLEKGFQLFFVDMLRQAITGPPSKSNYSIGTELFAGAVAGAIQVVTTNPFELVKVRIQTSQKSTLEVLRDVGFKGLFSKGLSACLVRDVAFASLYFGIYAQYKVSVFGTPRVSNAEMSLPHLFVGGSLAGCISAWVTTPADVIKTRMQAEQKGISEYKTLVGSAARILREEGFTTFFRGAVPRMLRSAPQYGVMLLTYDWLQGIVQGKQ</sequence>
<keyword evidence="6" id="KW-0999">Mitochondrion inner membrane</keyword>
<comment type="subcellular location">
    <subcellularLocation>
        <location evidence="1">Mitochondrion inner membrane</location>
        <topology evidence="1">Multi-pass membrane protein</topology>
    </subcellularLocation>
</comment>
<organism evidence="14 15">
    <name type="scientific">Andalucia godoyi</name>
    <name type="common">Flagellate</name>
    <dbReference type="NCBI Taxonomy" id="505711"/>
    <lineage>
        <taxon>Eukaryota</taxon>
        <taxon>Discoba</taxon>
        <taxon>Jakobida</taxon>
        <taxon>Andalucina</taxon>
        <taxon>Andaluciidae</taxon>
        <taxon>Andalucia</taxon>
    </lineage>
</organism>
<evidence type="ECO:0000256" key="9">
    <source>
        <dbReference type="ARBA" id="ARBA00023128"/>
    </source>
</evidence>
<reference evidence="14" key="1">
    <citation type="submission" date="2019-09" db="EMBL/GenBank/DDBJ databases">
        <title>The Mitochondrial Proteome of the Jakobid, Andalucia godoyi, a Protist With the Most Gene-Rich and Bacteria-Like Mitochondrial Genome.</title>
        <authorList>
            <person name="Gray M.W."/>
            <person name="Burger G."/>
            <person name="Derelle R."/>
            <person name="Klimes V."/>
            <person name="Leger M."/>
            <person name="Sarrasin M."/>
            <person name="Vlcek C."/>
            <person name="Roger A.J."/>
            <person name="Elias M."/>
            <person name="Lang B.F."/>
        </authorList>
    </citation>
    <scope>NUCLEOTIDE SEQUENCE</scope>
    <source>
        <strain evidence="14">And28</strain>
    </source>
</reference>
<keyword evidence="4 11" id="KW-0812">Transmembrane</keyword>
<evidence type="ECO:0000256" key="3">
    <source>
        <dbReference type="ARBA" id="ARBA00022448"/>
    </source>
</evidence>
<evidence type="ECO:0000256" key="6">
    <source>
        <dbReference type="ARBA" id="ARBA00022792"/>
    </source>
</evidence>
<feature type="repeat" description="Solcar" evidence="11">
    <location>
        <begin position="215"/>
        <end position="302"/>
    </location>
</feature>
<keyword evidence="15" id="KW-1185">Reference proteome</keyword>
<dbReference type="PROSITE" id="PS50920">
    <property type="entry name" value="SOLCAR"/>
    <property type="match status" value="3"/>
</dbReference>
<evidence type="ECO:0000256" key="8">
    <source>
        <dbReference type="ARBA" id="ARBA00022989"/>
    </source>
</evidence>
<dbReference type="EMBL" id="VRVR01000041">
    <property type="protein sequence ID" value="KAF0852365.1"/>
    <property type="molecule type" value="Genomic_DNA"/>
</dbReference>
<dbReference type="Gene3D" id="1.50.40.10">
    <property type="entry name" value="Mitochondrial carrier domain"/>
    <property type="match status" value="1"/>
</dbReference>
<keyword evidence="8 13" id="KW-1133">Transmembrane helix</keyword>
<name>A0A8K0AGA1_ANDGO</name>
<evidence type="ECO:0000256" key="7">
    <source>
        <dbReference type="ARBA" id="ARBA00022837"/>
    </source>
</evidence>
<protein>
    <submittedName>
        <fullName evidence="14">Mitochondrial solute carrier family 25 (Mitochondrial aspartate/glutamate transporter) member 12/13</fullName>
    </submittedName>
</protein>
<dbReference type="GO" id="GO:0005743">
    <property type="term" value="C:mitochondrial inner membrane"/>
    <property type="evidence" value="ECO:0007669"/>
    <property type="project" value="UniProtKB-SubCell"/>
</dbReference>
<dbReference type="PANTHER" id="PTHR45678:SF9">
    <property type="entry name" value="CALCIUM-BINDING MITOCHONDRIAL CARRIER PROTEIN ARALAR1"/>
    <property type="match status" value="1"/>
</dbReference>
<feature type="repeat" description="Solcar" evidence="11">
    <location>
        <begin position="21"/>
        <end position="115"/>
    </location>
</feature>
<evidence type="ECO:0000256" key="2">
    <source>
        <dbReference type="ARBA" id="ARBA00006375"/>
    </source>
</evidence>
<dbReference type="InterPro" id="IPR023395">
    <property type="entry name" value="MCP_dom_sf"/>
</dbReference>